<evidence type="ECO:0000313" key="2">
    <source>
        <dbReference type="Proteomes" id="UP000729357"/>
    </source>
</evidence>
<dbReference type="Proteomes" id="UP000729357">
    <property type="component" value="Unassembled WGS sequence"/>
</dbReference>
<gene>
    <name evidence="1" type="ORF">KCU98_g1676</name>
</gene>
<evidence type="ECO:0000313" key="1">
    <source>
        <dbReference type="EMBL" id="KAG9989736.1"/>
    </source>
</evidence>
<accession>A0A9P8JZ46</accession>
<reference evidence="1" key="2">
    <citation type="submission" date="2021-08" db="EMBL/GenBank/DDBJ databases">
        <authorList>
            <person name="Gostincar C."/>
            <person name="Sun X."/>
            <person name="Song Z."/>
            <person name="Gunde-Cimerman N."/>
        </authorList>
    </citation>
    <scope>NUCLEOTIDE SEQUENCE</scope>
    <source>
        <strain evidence="1">EXF-9298</strain>
    </source>
</reference>
<dbReference type="EMBL" id="JAHFXS010000067">
    <property type="protein sequence ID" value="KAG9989736.1"/>
    <property type="molecule type" value="Genomic_DNA"/>
</dbReference>
<organism evidence="1 2">
    <name type="scientific">Aureobasidium melanogenum</name>
    <name type="common">Aureobasidium pullulans var. melanogenum</name>
    <dbReference type="NCBI Taxonomy" id="46634"/>
    <lineage>
        <taxon>Eukaryota</taxon>
        <taxon>Fungi</taxon>
        <taxon>Dikarya</taxon>
        <taxon>Ascomycota</taxon>
        <taxon>Pezizomycotina</taxon>
        <taxon>Dothideomycetes</taxon>
        <taxon>Dothideomycetidae</taxon>
        <taxon>Dothideales</taxon>
        <taxon>Saccotheciaceae</taxon>
        <taxon>Aureobasidium</taxon>
    </lineage>
</organism>
<name>A0A9P8JZ46_AURME</name>
<comment type="caution">
    <text evidence="1">The sequence shown here is derived from an EMBL/GenBank/DDBJ whole genome shotgun (WGS) entry which is preliminary data.</text>
</comment>
<reference evidence="1" key="1">
    <citation type="journal article" date="2021" name="J Fungi (Basel)">
        <title>Virulence traits and population genomics of the black yeast Aureobasidium melanogenum.</title>
        <authorList>
            <person name="Cernosa A."/>
            <person name="Sun X."/>
            <person name="Gostincar C."/>
            <person name="Fang C."/>
            <person name="Gunde-Cimerman N."/>
            <person name="Song Z."/>
        </authorList>
    </citation>
    <scope>NUCLEOTIDE SEQUENCE</scope>
    <source>
        <strain evidence="1">EXF-9298</strain>
    </source>
</reference>
<proteinExistence type="predicted"/>
<dbReference type="AlphaFoldDB" id="A0A9P8JZ46"/>
<keyword evidence="2" id="KW-1185">Reference proteome</keyword>
<sequence length="73" mass="8042">MKLAIMTAQGEVRHYKDLAVAIETKVQEARSSKVQDALAAVEEFDEGMDALIEDLEAGIAAMMEEHEARSHVL</sequence>
<protein>
    <submittedName>
        <fullName evidence="1">Uncharacterized protein</fullName>
    </submittedName>
</protein>
<feature type="non-terminal residue" evidence="1">
    <location>
        <position position="73"/>
    </location>
</feature>